<evidence type="ECO:0000256" key="1">
    <source>
        <dbReference type="SAM" id="MobiDB-lite"/>
    </source>
</evidence>
<feature type="region of interest" description="Disordered" evidence="1">
    <location>
        <begin position="1"/>
        <end position="21"/>
    </location>
</feature>
<dbReference type="EMBL" id="BRYA01000399">
    <property type="protein sequence ID" value="GMI48447.1"/>
    <property type="molecule type" value="Genomic_DNA"/>
</dbReference>
<gene>
    <name evidence="3" type="ORF">TrCOL_g6650</name>
</gene>
<evidence type="ECO:0000313" key="4">
    <source>
        <dbReference type="Proteomes" id="UP001165065"/>
    </source>
</evidence>
<dbReference type="InterPro" id="IPR029058">
    <property type="entry name" value="AB_hydrolase_fold"/>
</dbReference>
<dbReference type="InterPro" id="IPR002921">
    <property type="entry name" value="Fungal_lipase-type"/>
</dbReference>
<dbReference type="Proteomes" id="UP001165065">
    <property type="component" value="Unassembled WGS sequence"/>
</dbReference>
<dbReference type="Pfam" id="PF01764">
    <property type="entry name" value="Lipase_3"/>
    <property type="match status" value="1"/>
</dbReference>
<keyword evidence="4" id="KW-1185">Reference proteome</keyword>
<protein>
    <recommendedName>
        <fullName evidence="2">Fungal lipase-type domain-containing protein</fullName>
    </recommendedName>
</protein>
<sequence>MLHSEVTKLNKGRRGEGMGKGKTLEPITVTITGHSLGGALAALTAFDYTRSIRRDEEEETEEDGPVVYVRVYTYGEPRVGNDAFAKKYGETVGESWRVVNGGDVVSRVPMRNFGYEHEGTEVWMEGGGEVYKVCEGGEDPSCSSSLSWIFDVNDTDHTKGWFGEKGGVDGTMCNLT</sequence>
<dbReference type="SUPFAM" id="SSF53474">
    <property type="entry name" value="alpha/beta-Hydrolases"/>
    <property type="match status" value="1"/>
</dbReference>
<comment type="caution">
    <text evidence="3">The sequence shown here is derived from an EMBL/GenBank/DDBJ whole genome shotgun (WGS) entry which is preliminary data.</text>
</comment>
<dbReference type="AlphaFoldDB" id="A0A9W7LGB7"/>
<dbReference type="CDD" id="cd00519">
    <property type="entry name" value="Lipase_3"/>
    <property type="match status" value="1"/>
</dbReference>
<dbReference type="GO" id="GO:0006629">
    <property type="term" value="P:lipid metabolic process"/>
    <property type="evidence" value="ECO:0007669"/>
    <property type="project" value="InterPro"/>
</dbReference>
<organism evidence="3 4">
    <name type="scientific">Triparma columacea</name>
    <dbReference type="NCBI Taxonomy" id="722753"/>
    <lineage>
        <taxon>Eukaryota</taxon>
        <taxon>Sar</taxon>
        <taxon>Stramenopiles</taxon>
        <taxon>Ochrophyta</taxon>
        <taxon>Bolidophyceae</taxon>
        <taxon>Parmales</taxon>
        <taxon>Triparmaceae</taxon>
        <taxon>Triparma</taxon>
    </lineage>
</organism>
<dbReference type="Gene3D" id="3.40.50.1820">
    <property type="entry name" value="alpha/beta hydrolase"/>
    <property type="match status" value="1"/>
</dbReference>
<name>A0A9W7LGB7_9STRA</name>
<evidence type="ECO:0000259" key="2">
    <source>
        <dbReference type="Pfam" id="PF01764"/>
    </source>
</evidence>
<dbReference type="OrthoDB" id="426718at2759"/>
<proteinExistence type="predicted"/>
<accession>A0A9W7LGB7</accession>
<feature type="domain" description="Fungal lipase-type" evidence="2">
    <location>
        <begin position="27"/>
        <end position="112"/>
    </location>
</feature>
<dbReference type="PANTHER" id="PTHR45908">
    <property type="entry name" value="PROTEIN CBG11750-RELATED"/>
    <property type="match status" value="1"/>
</dbReference>
<evidence type="ECO:0000313" key="3">
    <source>
        <dbReference type="EMBL" id="GMI48447.1"/>
    </source>
</evidence>
<reference evidence="4" key="1">
    <citation type="journal article" date="2023" name="Commun. Biol.">
        <title>Genome analysis of Parmales, the sister group of diatoms, reveals the evolutionary specialization of diatoms from phago-mixotrophs to photoautotrophs.</title>
        <authorList>
            <person name="Ban H."/>
            <person name="Sato S."/>
            <person name="Yoshikawa S."/>
            <person name="Yamada K."/>
            <person name="Nakamura Y."/>
            <person name="Ichinomiya M."/>
            <person name="Sato N."/>
            <person name="Blanc-Mathieu R."/>
            <person name="Endo H."/>
            <person name="Kuwata A."/>
            <person name="Ogata H."/>
        </authorList>
    </citation>
    <scope>NUCLEOTIDE SEQUENCE [LARGE SCALE GENOMIC DNA]</scope>
</reference>